<accession>A0A4Y7U994</accession>
<name>A0A4Y7U994_9FLAO</name>
<evidence type="ECO:0000313" key="4">
    <source>
        <dbReference type="Proteomes" id="UP000298340"/>
    </source>
</evidence>
<evidence type="ECO:0008006" key="5">
    <source>
        <dbReference type="Google" id="ProtNLM"/>
    </source>
</evidence>
<evidence type="ECO:0000313" key="1">
    <source>
        <dbReference type="EMBL" id="TCN55586.1"/>
    </source>
</evidence>
<gene>
    <name evidence="2" type="ORF">D0809_16365</name>
    <name evidence="1" type="ORF">EV142_106276</name>
</gene>
<organism evidence="2 4">
    <name type="scientific">Flavobacterium circumlabens</name>
    <dbReference type="NCBI Taxonomy" id="2133765"/>
    <lineage>
        <taxon>Bacteria</taxon>
        <taxon>Pseudomonadati</taxon>
        <taxon>Bacteroidota</taxon>
        <taxon>Flavobacteriia</taxon>
        <taxon>Flavobacteriales</taxon>
        <taxon>Flavobacteriaceae</taxon>
        <taxon>Flavobacterium</taxon>
    </lineage>
</organism>
<dbReference type="RefSeq" id="WP_132036870.1">
    <property type="nucleotide sequence ID" value="NZ_QWDN01000006.1"/>
</dbReference>
<evidence type="ECO:0000313" key="3">
    <source>
        <dbReference type="Proteomes" id="UP000295270"/>
    </source>
</evidence>
<comment type="caution">
    <text evidence="2">The sequence shown here is derived from an EMBL/GenBank/DDBJ whole genome shotgun (WGS) entry which is preliminary data.</text>
</comment>
<dbReference type="EMBL" id="SLWA01000006">
    <property type="protein sequence ID" value="TCN55586.1"/>
    <property type="molecule type" value="Genomic_DNA"/>
</dbReference>
<dbReference type="OrthoDB" id="1376191at2"/>
<dbReference type="Proteomes" id="UP000298340">
    <property type="component" value="Unassembled WGS sequence"/>
</dbReference>
<protein>
    <recommendedName>
        <fullName evidence="5">Four helix bundle protein</fullName>
    </recommendedName>
</protein>
<dbReference type="EMBL" id="QWDN01000006">
    <property type="protein sequence ID" value="TEB43013.1"/>
    <property type="molecule type" value="Genomic_DNA"/>
</dbReference>
<proteinExistence type="predicted"/>
<keyword evidence="3" id="KW-1185">Reference proteome</keyword>
<reference evidence="1" key="3">
    <citation type="submission" date="2019-03" db="EMBL/GenBank/DDBJ databases">
        <authorList>
            <person name="Whitman W."/>
            <person name="Huntemann M."/>
            <person name="Clum A."/>
            <person name="Pillay M."/>
            <person name="Palaniappan K."/>
            <person name="Varghese N."/>
            <person name="Mikhailova N."/>
            <person name="Stamatis D."/>
            <person name="Reddy T."/>
            <person name="Daum C."/>
            <person name="Shapiro N."/>
            <person name="Ivanova N."/>
            <person name="Kyrpides N."/>
            <person name="Woyke T."/>
        </authorList>
    </citation>
    <scope>NUCLEOTIDE SEQUENCE</scope>
    <source>
        <strain evidence="1">P5626</strain>
    </source>
</reference>
<evidence type="ECO:0000313" key="2">
    <source>
        <dbReference type="EMBL" id="TEB43013.1"/>
    </source>
</evidence>
<reference evidence="1 3" key="1">
    <citation type="journal article" date="2015" name="Stand. Genomic Sci.">
        <title>Genomic Encyclopedia of Bacterial and Archaeal Type Strains, Phase III: the genomes of soil and plant-associated and newly described type strains.</title>
        <authorList>
            <person name="Whitman W.B."/>
            <person name="Woyke T."/>
            <person name="Klenk H.P."/>
            <person name="Zhou Y."/>
            <person name="Lilburn T.G."/>
            <person name="Beck B.J."/>
            <person name="De Vos P."/>
            <person name="Vandamme P."/>
            <person name="Eisen J.A."/>
            <person name="Garrity G."/>
            <person name="Hugenholtz P."/>
            <person name="Kyrpides N.C."/>
        </authorList>
    </citation>
    <scope>NUCLEOTIDE SEQUENCE [LARGE SCALE GENOMIC DNA]</scope>
    <source>
        <strain evidence="1 3">P5626</strain>
    </source>
</reference>
<reference evidence="2 4" key="2">
    <citation type="journal article" date="2018" name="Syst. Appl. Microbiol.">
        <title>Flavobacterium circumlabens sp. nov. and Flavobacterium cupreum sp. nov., two psychrotrophic species isolated from Antarctic environmental samples.</title>
        <authorList>
            <person name="Kralova S."/>
            <person name="Busse H.J."/>
            <person name="Svec P."/>
            <person name="Maslanova I."/>
            <person name="Stankova E."/>
            <person name="Bartak M."/>
            <person name="Sedlacek I."/>
        </authorList>
    </citation>
    <scope>NUCLEOTIDE SEQUENCE [LARGE SCALE GENOMIC DNA]</scope>
    <source>
        <strain evidence="2 4">CCM 8828</strain>
    </source>
</reference>
<dbReference type="AlphaFoldDB" id="A0A4Y7U994"/>
<sequence>MPKHDFEATNIMLDSLKKSFDFFLKNEATSNSIEKIESETEFGKEVAKIFSTYGDNPLAKNLDFQYKKMIQIARDIQHLKLANDATLPDWLEDELEVIFKKIKDLLAQLKEE</sequence>
<dbReference type="Proteomes" id="UP000295270">
    <property type="component" value="Unassembled WGS sequence"/>
</dbReference>